<dbReference type="RefSeq" id="WP_146352014.1">
    <property type="nucleotide sequence ID" value="NZ_VOBR01000008.1"/>
</dbReference>
<organism evidence="2 3">
    <name type="scientific">Lentzea tibetensis</name>
    <dbReference type="NCBI Taxonomy" id="2591470"/>
    <lineage>
        <taxon>Bacteria</taxon>
        <taxon>Bacillati</taxon>
        <taxon>Actinomycetota</taxon>
        <taxon>Actinomycetes</taxon>
        <taxon>Pseudonocardiales</taxon>
        <taxon>Pseudonocardiaceae</taxon>
        <taxon>Lentzea</taxon>
    </lineage>
</organism>
<dbReference type="OrthoDB" id="4856898at2"/>
<sequence length="264" mass="28792">MSVPARVTHDPRALTPLAESLARLEVGAQVRFGMPAEPDWIICSDLLADPERFDLWRKDLADWMVEQYGESSDRATGGYVMGWYLSIPGFLAGLLFHTARRVPTLRPADLAFRIAADGRPHPDGIALLCDEFACLPDDPANNHPAATVVKDEAALAAVLRARYAGHAAQFVQSFGQTVRFGRRQLWAAATDALDSGAWTAGKLCGDEASGVTDAAMLLPEKLDPFTSASKVYLGDEGWTRRRESCCFHYVLPNATPCSTCPRVN</sequence>
<evidence type="ECO:0000259" key="1">
    <source>
        <dbReference type="Pfam" id="PF11575"/>
    </source>
</evidence>
<protein>
    <submittedName>
        <fullName evidence="2">Iron-sulfur protein</fullName>
    </submittedName>
</protein>
<dbReference type="GO" id="GO:0051537">
    <property type="term" value="F:2 iron, 2 sulfur cluster binding"/>
    <property type="evidence" value="ECO:0007669"/>
    <property type="project" value="InterPro"/>
</dbReference>
<dbReference type="InterPro" id="IPR024726">
    <property type="entry name" value="FhuF_C"/>
</dbReference>
<comment type="caution">
    <text evidence="2">The sequence shown here is derived from an EMBL/GenBank/DDBJ whole genome shotgun (WGS) entry which is preliminary data.</text>
</comment>
<keyword evidence="3" id="KW-1185">Reference proteome</keyword>
<name>A0A563EUU4_9PSEU</name>
<dbReference type="Proteomes" id="UP000316639">
    <property type="component" value="Unassembled WGS sequence"/>
</dbReference>
<dbReference type="AlphaFoldDB" id="A0A563EUU4"/>
<dbReference type="Pfam" id="PF11575">
    <property type="entry name" value="FhuF_C"/>
    <property type="match status" value="1"/>
</dbReference>
<reference evidence="2 3" key="1">
    <citation type="submission" date="2019-07" db="EMBL/GenBank/DDBJ databases">
        <title>Lentzea xizangensis sp. nov., isolated from Qinghai-Tibetan Plateau Soils.</title>
        <authorList>
            <person name="Huang J."/>
        </authorList>
    </citation>
    <scope>NUCLEOTIDE SEQUENCE [LARGE SCALE GENOMIC DNA]</scope>
    <source>
        <strain evidence="2 3">FXJ1.1311</strain>
    </source>
</reference>
<proteinExistence type="predicted"/>
<gene>
    <name evidence="2" type="ORF">FKR81_14145</name>
</gene>
<evidence type="ECO:0000313" key="3">
    <source>
        <dbReference type="Proteomes" id="UP000316639"/>
    </source>
</evidence>
<feature type="domain" description="Ferric siderophore reductase C-terminal" evidence="1">
    <location>
        <begin position="242"/>
        <end position="262"/>
    </location>
</feature>
<accession>A0A563EUU4</accession>
<dbReference type="EMBL" id="VOBR01000008">
    <property type="protein sequence ID" value="TWP51362.1"/>
    <property type="molecule type" value="Genomic_DNA"/>
</dbReference>
<evidence type="ECO:0000313" key="2">
    <source>
        <dbReference type="EMBL" id="TWP51362.1"/>
    </source>
</evidence>